<sequence length="114" mass="12536">MAPYRMNRIFGKAKRRKVSAFPIKMYFQVSSLKRLDSPALLLTKMKNKIQSPNCSDCKKCLFAPIRSASGSVFPLAGLKRGWASNSQNSPIQAELGWGIVGVGSPHPVFKPAKV</sequence>
<reference evidence="1" key="2">
    <citation type="submission" date="2017-11" db="EMBL/GenBank/DDBJ databases">
        <title>Coralsnake Venomics: Analyses of Venom Gland Transcriptomes and Proteomes of Six Brazilian Taxa.</title>
        <authorList>
            <person name="Aird S.D."/>
            <person name="Jorge da Silva N."/>
            <person name="Qiu L."/>
            <person name="Villar-Briones A."/>
            <person name="Aparecida-Saddi V."/>
            <person name="Campos-Telles M.P."/>
            <person name="Grau M."/>
            <person name="Mikheyev A.S."/>
        </authorList>
    </citation>
    <scope>NUCLEOTIDE SEQUENCE</scope>
    <source>
        <tissue evidence="1">Venom_gland</tissue>
    </source>
</reference>
<dbReference type="EMBL" id="IACM01114391">
    <property type="protein sequence ID" value="LAB36635.1"/>
    <property type="molecule type" value="Transcribed_RNA"/>
</dbReference>
<evidence type="ECO:0000313" key="1">
    <source>
        <dbReference type="EMBL" id="LAB36635.1"/>
    </source>
</evidence>
<name>A0A2D4MTA2_9SAUR</name>
<protein>
    <submittedName>
        <fullName evidence="1">Uncharacterized protein</fullName>
    </submittedName>
</protein>
<proteinExistence type="predicted"/>
<dbReference type="AlphaFoldDB" id="A0A2D4MTA2"/>
<accession>A0A2D4MTA2</accession>
<reference evidence="1" key="1">
    <citation type="submission" date="2017-07" db="EMBL/GenBank/DDBJ databases">
        <authorList>
            <person name="Mikheyev A."/>
            <person name="Grau M."/>
        </authorList>
    </citation>
    <scope>NUCLEOTIDE SEQUENCE</scope>
    <source>
        <tissue evidence="1">Venom_gland</tissue>
    </source>
</reference>
<organism evidence="1">
    <name type="scientific">Micrurus spixii</name>
    <name type="common">Amazon coral snake</name>
    <dbReference type="NCBI Taxonomy" id="129469"/>
    <lineage>
        <taxon>Eukaryota</taxon>
        <taxon>Metazoa</taxon>
        <taxon>Chordata</taxon>
        <taxon>Craniata</taxon>
        <taxon>Vertebrata</taxon>
        <taxon>Euteleostomi</taxon>
        <taxon>Lepidosauria</taxon>
        <taxon>Squamata</taxon>
        <taxon>Bifurcata</taxon>
        <taxon>Unidentata</taxon>
        <taxon>Episquamata</taxon>
        <taxon>Toxicofera</taxon>
        <taxon>Serpentes</taxon>
        <taxon>Colubroidea</taxon>
        <taxon>Elapidae</taxon>
        <taxon>Elapinae</taxon>
        <taxon>Micrurus</taxon>
    </lineage>
</organism>